<reference evidence="1" key="1">
    <citation type="submission" date="2009-07" db="EMBL/GenBank/DDBJ databases">
        <authorList>
            <person name="Weinstock G."/>
            <person name="Sodergren E."/>
            <person name="Clifton S."/>
            <person name="Fulton L."/>
            <person name="Fulton B."/>
            <person name="Courtney L."/>
            <person name="Fronick C."/>
            <person name="Harrison M."/>
            <person name="Strong C."/>
            <person name="Farmer C."/>
            <person name="Delahaunty K."/>
            <person name="Markovic C."/>
            <person name="Hall O."/>
            <person name="Minx P."/>
            <person name="Tomlinson C."/>
            <person name="Mitreva M."/>
            <person name="Nelson J."/>
            <person name="Hou S."/>
            <person name="Wollam A."/>
            <person name="Pepin K.H."/>
            <person name="Johnson M."/>
            <person name="Bhonagiri V."/>
            <person name="Nash W.E."/>
            <person name="Warren W."/>
            <person name="Chinwalla A."/>
            <person name="Mardis E.R."/>
            <person name="Wilson R.K."/>
        </authorList>
    </citation>
    <scope>NUCLEOTIDE SEQUENCE [LARGE SCALE GENOMIC DNA]</scope>
    <source>
        <strain evidence="1">ATCC 29256</strain>
    </source>
</reference>
<sequence length="42" mass="4730">MVPPELSFHVARPPLGLSSVQTCSDKLSDDLWGRLKIKKHKN</sequence>
<protein>
    <submittedName>
        <fullName evidence="1">Uncharacterized protein</fullName>
    </submittedName>
</protein>
<dbReference type="Proteomes" id="UP000005365">
    <property type="component" value="Unassembled WGS sequence"/>
</dbReference>
<dbReference type="EMBL" id="ACKO02000017">
    <property type="protein sequence ID" value="EET43614.1"/>
    <property type="molecule type" value="Genomic_DNA"/>
</dbReference>
<organism evidence="1 2">
    <name type="scientific">Neisseria sicca ATCC 29256</name>
    <dbReference type="NCBI Taxonomy" id="547045"/>
    <lineage>
        <taxon>Bacteria</taxon>
        <taxon>Pseudomonadati</taxon>
        <taxon>Pseudomonadota</taxon>
        <taxon>Betaproteobacteria</taxon>
        <taxon>Neisseriales</taxon>
        <taxon>Neisseriaceae</taxon>
        <taxon>Neisseria</taxon>
    </lineage>
</organism>
<name>C6M7P0_NEISI</name>
<proteinExistence type="predicted"/>
<comment type="caution">
    <text evidence="1">The sequence shown here is derived from an EMBL/GenBank/DDBJ whole genome shotgun (WGS) entry which is preliminary data.</text>
</comment>
<dbReference type="AlphaFoldDB" id="C6M7P0"/>
<keyword evidence="2" id="KW-1185">Reference proteome</keyword>
<evidence type="ECO:0000313" key="1">
    <source>
        <dbReference type="EMBL" id="EET43614.1"/>
    </source>
</evidence>
<evidence type="ECO:0000313" key="2">
    <source>
        <dbReference type="Proteomes" id="UP000005365"/>
    </source>
</evidence>
<gene>
    <name evidence="1" type="ORF">NEISICOT_02552</name>
</gene>
<accession>C6M7P0</accession>